<dbReference type="Proteomes" id="UP001162501">
    <property type="component" value="Chromosome 4"/>
</dbReference>
<protein>
    <submittedName>
        <fullName evidence="1">Uncharacterized protein</fullName>
    </submittedName>
</protein>
<accession>A0AC59ZSZ3</accession>
<gene>
    <name evidence="1" type="ORF">MRATA1EN22A_LOCUS22713</name>
</gene>
<evidence type="ECO:0000313" key="1">
    <source>
        <dbReference type="EMBL" id="CAN0507331.1"/>
    </source>
</evidence>
<evidence type="ECO:0000313" key="2">
    <source>
        <dbReference type="Proteomes" id="UP001162501"/>
    </source>
</evidence>
<sequence length="103" mass="11107">MSVEEQRKLTPREKSSGSEKKGANSGPQEPLAMGSNKLQSASLGQDCERPAVSGASDWLLWDEAGPGLPGAKPGFPTPSPDQGGWRPQVVFWRCCRPKSLRKT</sequence>
<proteinExistence type="predicted"/>
<name>A0AC59ZSZ3_RANTA</name>
<organism evidence="1 2">
    <name type="scientific">Rangifer tarandus platyrhynchus</name>
    <name type="common">Svalbard reindeer</name>
    <dbReference type="NCBI Taxonomy" id="3082113"/>
    <lineage>
        <taxon>Eukaryota</taxon>
        <taxon>Metazoa</taxon>
        <taxon>Chordata</taxon>
        <taxon>Craniata</taxon>
        <taxon>Vertebrata</taxon>
        <taxon>Euteleostomi</taxon>
        <taxon>Mammalia</taxon>
        <taxon>Eutheria</taxon>
        <taxon>Laurasiatheria</taxon>
        <taxon>Artiodactyla</taxon>
        <taxon>Ruminantia</taxon>
        <taxon>Pecora</taxon>
        <taxon>Cervidae</taxon>
        <taxon>Odocoileinae</taxon>
        <taxon>Rangifer</taxon>
    </lineage>
</organism>
<dbReference type="EMBL" id="OX596088">
    <property type="protein sequence ID" value="CAN0507331.1"/>
    <property type="molecule type" value="Genomic_DNA"/>
</dbReference>
<reference evidence="1" key="1">
    <citation type="submission" date="2023-05" db="EMBL/GenBank/DDBJ databases">
        <authorList>
            <consortium name="ELIXIR-Norway"/>
        </authorList>
    </citation>
    <scope>NUCLEOTIDE SEQUENCE</scope>
</reference>
<reference evidence="1" key="2">
    <citation type="submission" date="2025-03" db="EMBL/GenBank/DDBJ databases">
        <authorList>
            <consortium name="ELIXIR-Norway"/>
            <consortium name="Elixir Norway"/>
        </authorList>
    </citation>
    <scope>NUCLEOTIDE SEQUENCE</scope>
</reference>